<organism evidence="8 9">
    <name type="scientific">Maudiozyma barnettii</name>
    <dbReference type="NCBI Taxonomy" id="61262"/>
    <lineage>
        <taxon>Eukaryota</taxon>
        <taxon>Fungi</taxon>
        <taxon>Dikarya</taxon>
        <taxon>Ascomycota</taxon>
        <taxon>Saccharomycotina</taxon>
        <taxon>Saccharomycetes</taxon>
        <taxon>Saccharomycetales</taxon>
        <taxon>Saccharomycetaceae</taxon>
        <taxon>Maudiozyma</taxon>
    </lineage>
</organism>
<accession>A0A8H2VIJ0</accession>
<dbReference type="GO" id="GO:0008541">
    <property type="term" value="C:proteasome regulatory particle, lid subcomplex"/>
    <property type="evidence" value="ECO:0007669"/>
    <property type="project" value="TreeGrafter"/>
</dbReference>
<dbReference type="InterPro" id="IPR038633">
    <property type="entry name" value="Rpn13/ADRM1_Pru_sf"/>
</dbReference>
<dbReference type="InterPro" id="IPR006773">
    <property type="entry name" value="Rpn13/ADRM1"/>
</dbReference>
<dbReference type="Proteomes" id="UP000644660">
    <property type="component" value="Unassembled WGS sequence"/>
</dbReference>
<dbReference type="OrthoDB" id="340431at2759"/>
<dbReference type="PANTHER" id="PTHR12225">
    <property type="entry name" value="ADHESION REGULATING MOLECULE 1 110 KDA CELL MEMBRANE GLYCOPROTEIN"/>
    <property type="match status" value="1"/>
</dbReference>
<evidence type="ECO:0000256" key="5">
    <source>
        <dbReference type="ARBA" id="ARBA00023242"/>
    </source>
</evidence>
<sequence>MSDKNIKFRAGIAEYNEDTKLCTPLAGQGIVKIQPNSEGADMGFWDFEWKPLDKTLNGKYEPISLILIPGETAWIPIKSANGGRVFGLIFSSNQKYFFWMQEKNKKGLAPDDLSPADQKITERIQTILNEVVLDEDADEMEVLEETDAAEEHEPDTGMMEPEGESKA</sequence>
<gene>
    <name evidence="8" type="ORF">KABA2_08S05302</name>
</gene>
<name>A0A8H2VIJ0_9SACH</name>
<dbReference type="AlphaFoldDB" id="A0A8H2VIJ0"/>
<evidence type="ECO:0000313" key="9">
    <source>
        <dbReference type="Proteomes" id="UP000644660"/>
    </source>
</evidence>
<evidence type="ECO:0000256" key="6">
    <source>
        <dbReference type="SAM" id="MobiDB-lite"/>
    </source>
</evidence>
<dbReference type="Pfam" id="PF04683">
    <property type="entry name" value="Rpn13_ADRM1_Pru"/>
    <property type="match status" value="1"/>
</dbReference>
<dbReference type="RefSeq" id="XP_041408034.1">
    <property type="nucleotide sequence ID" value="XM_041552100.1"/>
</dbReference>
<dbReference type="GO" id="GO:0061133">
    <property type="term" value="F:endopeptidase activator activity"/>
    <property type="evidence" value="ECO:0007669"/>
    <property type="project" value="TreeGrafter"/>
</dbReference>
<dbReference type="EMBL" id="CAEFZW010000008">
    <property type="protein sequence ID" value="CAB4256190.1"/>
    <property type="molecule type" value="Genomic_DNA"/>
</dbReference>
<protein>
    <submittedName>
        <fullName evidence="8">Similar to Saccharomyces cerevisiae YLR421C RPN13 Subunit of the 19S regulatory particle of the 26S proteasome lid</fullName>
    </submittedName>
</protein>
<dbReference type="PROSITE" id="PS51917">
    <property type="entry name" value="PRU"/>
    <property type="match status" value="1"/>
</dbReference>
<dbReference type="GO" id="GO:0005634">
    <property type="term" value="C:nucleus"/>
    <property type="evidence" value="ECO:0007669"/>
    <property type="project" value="UniProtKB-SubCell"/>
</dbReference>
<keyword evidence="9" id="KW-1185">Reference proteome</keyword>
<dbReference type="GeneID" id="64859262"/>
<proteinExistence type="predicted"/>
<dbReference type="Gene3D" id="2.30.29.70">
    <property type="entry name" value="Proteasomal ubiquitin receptor Rpn13/ADRM1"/>
    <property type="match status" value="1"/>
</dbReference>
<keyword evidence="4 8" id="KW-0647">Proteasome</keyword>
<evidence type="ECO:0000256" key="3">
    <source>
        <dbReference type="ARBA" id="ARBA00022490"/>
    </source>
</evidence>
<reference evidence="8 9" key="1">
    <citation type="submission" date="2020-05" db="EMBL/GenBank/DDBJ databases">
        <authorList>
            <person name="Casaregola S."/>
            <person name="Devillers H."/>
            <person name="Grondin C."/>
        </authorList>
    </citation>
    <scope>NUCLEOTIDE SEQUENCE [LARGE SCALE GENOMIC DNA]</scope>
    <source>
        <strain evidence="8 9">CLIB 1767</strain>
    </source>
</reference>
<feature type="region of interest" description="Disordered" evidence="6">
    <location>
        <begin position="144"/>
        <end position="167"/>
    </location>
</feature>
<evidence type="ECO:0000256" key="2">
    <source>
        <dbReference type="ARBA" id="ARBA00004496"/>
    </source>
</evidence>
<dbReference type="GO" id="GO:0005737">
    <property type="term" value="C:cytoplasm"/>
    <property type="evidence" value="ECO:0007669"/>
    <property type="project" value="UniProtKB-SubCell"/>
</dbReference>
<keyword evidence="3" id="KW-0963">Cytoplasm</keyword>
<evidence type="ECO:0000259" key="7">
    <source>
        <dbReference type="PROSITE" id="PS51917"/>
    </source>
</evidence>
<evidence type="ECO:0000256" key="4">
    <source>
        <dbReference type="ARBA" id="ARBA00022942"/>
    </source>
</evidence>
<comment type="subcellular location">
    <subcellularLocation>
        <location evidence="2">Cytoplasm</location>
    </subcellularLocation>
    <subcellularLocation>
        <location evidence="1">Nucleus</location>
    </subcellularLocation>
</comment>
<evidence type="ECO:0000313" key="8">
    <source>
        <dbReference type="EMBL" id="CAB4256190.1"/>
    </source>
</evidence>
<dbReference type="PANTHER" id="PTHR12225:SF0">
    <property type="entry name" value="PROTEASOMAL UBIQUITIN RECEPTOR ADRM1"/>
    <property type="match status" value="1"/>
</dbReference>
<evidence type="ECO:0000256" key="1">
    <source>
        <dbReference type="ARBA" id="ARBA00004123"/>
    </source>
</evidence>
<dbReference type="GO" id="GO:0070628">
    <property type="term" value="F:proteasome binding"/>
    <property type="evidence" value="ECO:0007669"/>
    <property type="project" value="TreeGrafter"/>
</dbReference>
<comment type="caution">
    <text evidence="8">The sequence shown here is derived from an EMBL/GenBank/DDBJ whole genome shotgun (WGS) entry which is preliminary data.</text>
</comment>
<feature type="domain" description="Pru" evidence="7">
    <location>
        <begin position="1"/>
        <end position="131"/>
    </location>
</feature>
<keyword evidence="5" id="KW-0539">Nucleus</keyword>
<dbReference type="InterPro" id="IPR044868">
    <property type="entry name" value="Rpn13/ADRM1_Pru"/>
</dbReference>